<dbReference type="AlphaFoldDB" id="A0AAU7V6G6"/>
<dbReference type="PROSITE" id="PS50850">
    <property type="entry name" value="MFS"/>
    <property type="match status" value="1"/>
</dbReference>
<evidence type="ECO:0000256" key="1">
    <source>
        <dbReference type="ARBA" id="ARBA00004651"/>
    </source>
</evidence>
<dbReference type="Gene3D" id="1.20.1720.10">
    <property type="entry name" value="Multidrug resistance protein D"/>
    <property type="match status" value="1"/>
</dbReference>
<feature type="domain" description="Major facilitator superfamily (MFS) profile" evidence="7">
    <location>
        <begin position="17"/>
        <end position="460"/>
    </location>
</feature>
<feature type="transmembrane region" description="Helical" evidence="6">
    <location>
        <begin position="274"/>
        <end position="296"/>
    </location>
</feature>
<feature type="transmembrane region" description="Helical" evidence="6">
    <location>
        <begin position="302"/>
        <end position="324"/>
    </location>
</feature>
<evidence type="ECO:0000259" key="7">
    <source>
        <dbReference type="PROSITE" id="PS50850"/>
    </source>
</evidence>
<dbReference type="Pfam" id="PF07690">
    <property type="entry name" value="MFS_1"/>
    <property type="match status" value="1"/>
</dbReference>
<dbReference type="RefSeq" id="WP_350257788.1">
    <property type="nucleotide sequence ID" value="NZ_CP138335.1"/>
</dbReference>
<gene>
    <name evidence="8" type="ORF">SAC06_08035</name>
</gene>
<organism evidence="8">
    <name type="scientific">Scrofimicrobium appendicitidis</name>
    <dbReference type="NCBI Taxonomy" id="3079930"/>
    <lineage>
        <taxon>Bacteria</taxon>
        <taxon>Bacillati</taxon>
        <taxon>Actinomycetota</taxon>
        <taxon>Actinomycetes</taxon>
        <taxon>Actinomycetales</taxon>
        <taxon>Actinomycetaceae</taxon>
        <taxon>Scrofimicrobium</taxon>
    </lineage>
</organism>
<keyword evidence="3 6" id="KW-0812">Transmembrane</keyword>
<name>A0AAU7V6G6_9ACTO</name>
<evidence type="ECO:0000256" key="6">
    <source>
        <dbReference type="SAM" id="Phobius"/>
    </source>
</evidence>
<protein>
    <submittedName>
        <fullName evidence="8">MFS transporter</fullName>
    </submittedName>
</protein>
<reference evidence="8" key="1">
    <citation type="submission" date="2023-11" db="EMBL/GenBank/DDBJ databases">
        <title>Scrofimicrobium hongkongense sp. nov., isolated from a patient with peritonitis.</title>
        <authorList>
            <person name="Lao H.Y."/>
            <person name="Wong A.Y.P."/>
            <person name="Ng T.L."/>
            <person name="Wong R.Y.L."/>
            <person name="Yau M.C.Y."/>
            <person name="Lam J.Y.W."/>
            <person name="Siu G.K.H."/>
        </authorList>
    </citation>
    <scope>NUCLEOTIDE SEQUENCE</scope>
    <source>
        <strain evidence="8">R131</strain>
    </source>
</reference>
<accession>A0AAU7V6G6</accession>
<evidence type="ECO:0000256" key="3">
    <source>
        <dbReference type="ARBA" id="ARBA00022692"/>
    </source>
</evidence>
<sequence length="464" mass="48411">MASTPGPKATRPALKWLIVACVFSQFIHTVYGSVVNIALPEISSQLHAGIASLQWVVSAYVLALASLLIFAGTLADRFGRKRVLIIGNLIMIGGAVISALAPSVMILTLGRFTQGIGSALMAPAGLSILSVAAPNSNRRALEVVWWTAVGTVTLAAGPILGGLLMQQFGWRSLFWAGIPLGLVAIALASFIVTESKDPEPQPFDLAGLVLLTLFLAGLAFLMFEGATLGWTSAPVLAAGAVVVIVAVTFHPVEKDHPAPVVPTRLLKNAQFTKALATAVLGFLTLAGLLFLNTFYLQSARGLSAWVAGLMTLPLALGATGTALISGRLVVEGKSRLILRAAGVLTLVGALSLWATQGLSVWWTVLPYLLFGAGFGFIADPISVTALESLPAEEASLASSFISTSKQVGQMLGVGGVGLLLGAHGSHAQLFHQHGWWAWLLLAAGGLGIFLLNWEGRPAQPQGAR</sequence>
<evidence type="ECO:0000256" key="5">
    <source>
        <dbReference type="ARBA" id="ARBA00023136"/>
    </source>
</evidence>
<dbReference type="InterPro" id="IPR011701">
    <property type="entry name" value="MFS"/>
</dbReference>
<dbReference type="PROSITE" id="PS00216">
    <property type="entry name" value="SUGAR_TRANSPORT_1"/>
    <property type="match status" value="1"/>
</dbReference>
<feature type="transmembrane region" description="Helical" evidence="6">
    <location>
        <begin position="360"/>
        <end position="386"/>
    </location>
</feature>
<dbReference type="InterPro" id="IPR005829">
    <property type="entry name" value="Sugar_transporter_CS"/>
</dbReference>
<dbReference type="PANTHER" id="PTHR42718:SF9">
    <property type="entry name" value="MAJOR FACILITATOR SUPERFAMILY MULTIDRUG TRANSPORTER MFSC"/>
    <property type="match status" value="1"/>
</dbReference>
<dbReference type="PANTHER" id="PTHR42718">
    <property type="entry name" value="MAJOR FACILITATOR SUPERFAMILY MULTIDRUG TRANSPORTER MFSC"/>
    <property type="match status" value="1"/>
</dbReference>
<dbReference type="InterPro" id="IPR036259">
    <property type="entry name" value="MFS_trans_sf"/>
</dbReference>
<dbReference type="SUPFAM" id="SSF103473">
    <property type="entry name" value="MFS general substrate transporter"/>
    <property type="match status" value="1"/>
</dbReference>
<dbReference type="Gene3D" id="1.20.1250.20">
    <property type="entry name" value="MFS general substrate transporter like domains"/>
    <property type="match status" value="1"/>
</dbReference>
<dbReference type="GO" id="GO:0005886">
    <property type="term" value="C:plasma membrane"/>
    <property type="evidence" value="ECO:0007669"/>
    <property type="project" value="UniProtKB-SubCell"/>
</dbReference>
<feature type="transmembrane region" description="Helical" evidence="6">
    <location>
        <begin position="205"/>
        <end position="223"/>
    </location>
</feature>
<feature type="transmembrane region" description="Helical" evidence="6">
    <location>
        <begin position="83"/>
        <end position="106"/>
    </location>
</feature>
<dbReference type="CDD" id="cd17321">
    <property type="entry name" value="MFS_MMR_MDR_like"/>
    <property type="match status" value="1"/>
</dbReference>
<feature type="transmembrane region" description="Helical" evidence="6">
    <location>
        <begin position="172"/>
        <end position="193"/>
    </location>
</feature>
<dbReference type="GO" id="GO:0022857">
    <property type="term" value="F:transmembrane transporter activity"/>
    <property type="evidence" value="ECO:0007669"/>
    <property type="project" value="InterPro"/>
</dbReference>
<feature type="transmembrane region" description="Helical" evidence="6">
    <location>
        <begin position="235"/>
        <end position="253"/>
    </location>
</feature>
<feature type="transmembrane region" description="Helical" evidence="6">
    <location>
        <begin position="336"/>
        <end position="354"/>
    </location>
</feature>
<keyword evidence="2" id="KW-0813">Transport</keyword>
<feature type="transmembrane region" description="Helical" evidence="6">
    <location>
        <begin position="143"/>
        <end position="166"/>
    </location>
</feature>
<keyword evidence="5 6" id="KW-0472">Membrane</keyword>
<dbReference type="InterPro" id="IPR020846">
    <property type="entry name" value="MFS_dom"/>
</dbReference>
<evidence type="ECO:0000313" key="8">
    <source>
        <dbReference type="EMBL" id="XBW07583.1"/>
    </source>
</evidence>
<evidence type="ECO:0000256" key="2">
    <source>
        <dbReference type="ARBA" id="ARBA00022448"/>
    </source>
</evidence>
<comment type="subcellular location">
    <subcellularLocation>
        <location evidence="1">Cell membrane</location>
        <topology evidence="1">Multi-pass membrane protein</topology>
    </subcellularLocation>
</comment>
<keyword evidence="4 6" id="KW-1133">Transmembrane helix</keyword>
<proteinExistence type="predicted"/>
<feature type="transmembrane region" description="Helical" evidence="6">
    <location>
        <begin position="48"/>
        <end position="71"/>
    </location>
</feature>
<feature type="transmembrane region" description="Helical" evidence="6">
    <location>
        <begin position="435"/>
        <end position="453"/>
    </location>
</feature>
<dbReference type="EMBL" id="CP138335">
    <property type="protein sequence ID" value="XBW07583.1"/>
    <property type="molecule type" value="Genomic_DNA"/>
</dbReference>
<evidence type="ECO:0000256" key="4">
    <source>
        <dbReference type="ARBA" id="ARBA00022989"/>
    </source>
</evidence>
<dbReference type="KEGG" id="sapp:SAC06_08035"/>